<dbReference type="SUPFAM" id="SSF56925">
    <property type="entry name" value="OMPA-like"/>
    <property type="match status" value="1"/>
</dbReference>
<sequence length="212" mass="23577">MKKLLLITFAVLFVSAAASAQTGKGHKYLGGAFTFSYDEDGTVQNYNFDTGVTQYFNKDIVSFNISPEFGFFLSDKWAIGIQPGYSRVSGTEVSNFYSSTDPTKNYSYTSKYHTDIIGLAINLRYYCMITEKFGIYPQMGISSSHIANNFTDGHFAAYAGPNVVFFPTPKVGLNMGFGNVSYQYNYLSHGSFLNASLNNNFNFGINYYFGGK</sequence>
<evidence type="ECO:0000259" key="3">
    <source>
        <dbReference type="Pfam" id="PF13505"/>
    </source>
</evidence>
<feature type="chain" id="PRO_5020706513" description="Outer membrane protein beta-barrel domain-containing protein" evidence="2">
    <location>
        <begin position="21"/>
        <end position="212"/>
    </location>
</feature>
<dbReference type="Pfam" id="PF13505">
    <property type="entry name" value="OMP_b-brl"/>
    <property type="match status" value="1"/>
</dbReference>
<evidence type="ECO:0000313" key="5">
    <source>
        <dbReference type="Proteomes" id="UP000293331"/>
    </source>
</evidence>
<dbReference type="InterPro" id="IPR027385">
    <property type="entry name" value="Beta-barrel_OMP"/>
</dbReference>
<organism evidence="4 5">
    <name type="scientific">Mucilaginibacter terrigena</name>
    <dbReference type="NCBI Taxonomy" id="2492395"/>
    <lineage>
        <taxon>Bacteria</taxon>
        <taxon>Pseudomonadati</taxon>
        <taxon>Bacteroidota</taxon>
        <taxon>Sphingobacteriia</taxon>
        <taxon>Sphingobacteriales</taxon>
        <taxon>Sphingobacteriaceae</taxon>
        <taxon>Mucilaginibacter</taxon>
    </lineage>
</organism>
<dbReference type="Proteomes" id="UP000293331">
    <property type="component" value="Unassembled WGS sequence"/>
</dbReference>
<dbReference type="AlphaFoldDB" id="A0A4Q5LQ43"/>
<proteinExistence type="predicted"/>
<evidence type="ECO:0000256" key="2">
    <source>
        <dbReference type="SAM" id="SignalP"/>
    </source>
</evidence>
<evidence type="ECO:0000256" key="1">
    <source>
        <dbReference type="ARBA" id="ARBA00022729"/>
    </source>
</evidence>
<dbReference type="OrthoDB" id="945117at2"/>
<feature type="signal peptide" evidence="2">
    <location>
        <begin position="1"/>
        <end position="20"/>
    </location>
</feature>
<reference evidence="4 5" key="1">
    <citation type="submission" date="2019-02" db="EMBL/GenBank/DDBJ databases">
        <title>Bacterial novel species Mucilaginibacter sp. 17JY9-4 isolated from soil.</title>
        <authorList>
            <person name="Jung H.-Y."/>
        </authorList>
    </citation>
    <scope>NUCLEOTIDE SEQUENCE [LARGE SCALE GENOMIC DNA]</scope>
    <source>
        <strain evidence="4 5">17JY9-4</strain>
    </source>
</reference>
<protein>
    <recommendedName>
        <fullName evidence="3">Outer membrane protein beta-barrel domain-containing protein</fullName>
    </recommendedName>
</protein>
<feature type="domain" description="Outer membrane protein beta-barrel" evidence="3">
    <location>
        <begin position="8"/>
        <end position="209"/>
    </location>
</feature>
<keyword evidence="1 2" id="KW-0732">Signal</keyword>
<name>A0A4Q5LQ43_9SPHI</name>
<evidence type="ECO:0000313" key="4">
    <source>
        <dbReference type="EMBL" id="RYU91556.1"/>
    </source>
</evidence>
<gene>
    <name evidence="4" type="ORF">EWM62_06345</name>
</gene>
<accession>A0A4Q5LQ43</accession>
<dbReference type="InterPro" id="IPR011250">
    <property type="entry name" value="OMP/PagP_B-barrel"/>
</dbReference>
<keyword evidence="5" id="KW-1185">Reference proteome</keyword>
<dbReference type="EMBL" id="SEWG01000002">
    <property type="protein sequence ID" value="RYU91556.1"/>
    <property type="molecule type" value="Genomic_DNA"/>
</dbReference>
<comment type="caution">
    <text evidence="4">The sequence shown here is derived from an EMBL/GenBank/DDBJ whole genome shotgun (WGS) entry which is preliminary data.</text>
</comment>
<dbReference type="RefSeq" id="WP_129875813.1">
    <property type="nucleotide sequence ID" value="NZ_SEWG01000002.1"/>
</dbReference>